<organism evidence="2 3">
    <name type="scientific">Candidatus Falkowbacteria bacterium RIFOXYA2_FULL_47_19</name>
    <dbReference type="NCBI Taxonomy" id="1797994"/>
    <lineage>
        <taxon>Bacteria</taxon>
        <taxon>Candidatus Falkowiibacteriota</taxon>
    </lineage>
</organism>
<name>A0A1F5SMP3_9BACT</name>
<comment type="caution">
    <text evidence="2">The sequence shown here is derived from an EMBL/GenBank/DDBJ whole genome shotgun (WGS) entry which is preliminary data.</text>
</comment>
<sequence>MLNFVFFRFFINFLQKKGRKMTETSQKLEALEGALERKKEEYSQECYGDNNDETKERIKKELAEIAEEMAKLTMLAEAEAFAQQARGYIALAKQIVDSNKKEAADAIRVFLGLLLDVKKDIEPELDALSRLRAKTDYRDYENLKKAGFKAPEAFQIFLARIKPLGNAFVQNMTSAASTVSSAEKMAPAVGKIAKKAR</sequence>
<evidence type="ECO:0000313" key="3">
    <source>
        <dbReference type="Proteomes" id="UP000178367"/>
    </source>
</evidence>
<dbReference type="EMBL" id="MFGB01000005">
    <property type="protein sequence ID" value="OGF27977.1"/>
    <property type="molecule type" value="Genomic_DNA"/>
</dbReference>
<gene>
    <name evidence="2" type="ORF">A2227_05215</name>
</gene>
<accession>A0A1F5SMP3</accession>
<reference evidence="2 3" key="1">
    <citation type="journal article" date="2016" name="Nat. Commun.">
        <title>Thousands of microbial genomes shed light on interconnected biogeochemical processes in an aquifer system.</title>
        <authorList>
            <person name="Anantharaman K."/>
            <person name="Brown C.T."/>
            <person name="Hug L.A."/>
            <person name="Sharon I."/>
            <person name="Castelle C.J."/>
            <person name="Probst A.J."/>
            <person name="Thomas B.C."/>
            <person name="Singh A."/>
            <person name="Wilkins M.J."/>
            <person name="Karaoz U."/>
            <person name="Brodie E.L."/>
            <person name="Williams K.H."/>
            <person name="Hubbard S.S."/>
            <person name="Banfield J.F."/>
        </authorList>
    </citation>
    <scope>NUCLEOTIDE SEQUENCE [LARGE SCALE GENOMIC DNA]</scope>
</reference>
<feature type="coiled-coil region" evidence="1">
    <location>
        <begin position="21"/>
        <end position="75"/>
    </location>
</feature>
<dbReference type="Proteomes" id="UP000178367">
    <property type="component" value="Unassembled WGS sequence"/>
</dbReference>
<evidence type="ECO:0000313" key="2">
    <source>
        <dbReference type="EMBL" id="OGF27977.1"/>
    </source>
</evidence>
<dbReference type="AlphaFoldDB" id="A0A1F5SMP3"/>
<protein>
    <submittedName>
        <fullName evidence="2">Uncharacterized protein</fullName>
    </submittedName>
</protein>
<proteinExistence type="predicted"/>
<keyword evidence="1" id="KW-0175">Coiled coil</keyword>
<dbReference type="STRING" id="1797994.A2227_05215"/>
<evidence type="ECO:0000256" key="1">
    <source>
        <dbReference type="SAM" id="Coils"/>
    </source>
</evidence>